<dbReference type="GO" id="GO:0005886">
    <property type="term" value="C:plasma membrane"/>
    <property type="evidence" value="ECO:0007669"/>
    <property type="project" value="UniProtKB-SubCell"/>
</dbReference>
<evidence type="ECO:0000256" key="8">
    <source>
        <dbReference type="ARBA" id="ARBA00022475"/>
    </source>
</evidence>
<evidence type="ECO:0000256" key="7">
    <source>
        <dbReference type="ARBA" id="ARBA00019373"/>
    </source>
</evidence>
<keyword evidence="9" id="KW-0444">Lipid biosynthesis</keyword>
<evidence type="ECO:0000256" key="17">
    <source>
        <dbReference type="ARBA" id="ARBA00023264"/>
    </source>
</evidence>
<proteinExistence type="inferred from homology"/>
<protein>
    <recommendedName>
        <fullName evidence="7 18">Phosphatidate cytidylyltransferase</fullName>
        <ecNumber evidence="6 18">2.7.7.41</ecNumber>
    </recommendedName>
</protein>
<comment type="pathway">
    <text evidence="3 18">Phospholipid metabolism; CDP-diacylglycerol biosynthesis; CDP-diacylglycerol from sn-glycerol 3-phosphate: step 3/3.</text>
</comment>
<reference evidence="20 21" key="1">
    <citation type="journal article" date="2016" name="Nat. Commun.">
        <title>Thousands of microbial genomes shed light on interconnected biogeochemical processes in an aquifer system.</title>
        <authorList>
            <person name="Anantharaman K."/>
            <person name="Brown C.T."/>
            <person name="Hug L.A."/>
            <person name="Sharon I."/>
            <person name="Castelle C.J."/>
            <person name="Probst A.J."/>
            <person name="Thomas B.C."/>
            <person name="Singh A."/>
            <person name="Wilkins M.J."/>
            <person name="Karaoz U."/>
            <person name="Brodie E.L."/>
            <person name="Williams K.H."/>
            <person name="Hubbard S.S."/>
            <person name="Banfield J.F."/>
        </authorList>
    </citation>
    <scope>NUCLEOTIDE SEQUENCE [LARGE SCALE GENOMIC DNA]</scope>
</reference>
<comment type="subcellular location">
    <subcellularLocation>
        <location evidence="2">Cell membrane</location>
        <topology evidence="2">Multi-pass membrane protein</topology>
    </subcellularLocation>
</comment>
<feature type="transmembrane region" description="Helical" evidence="19">
    <location>
        <begin position="182"/>
        <end position="202"/>
    </location>
</feature>
<keyword evidence="11 18" id="KW-0812">Transmembrane</keyword>
<sequence>MLRQRILTALLLIPPLVAALFYLPPSGVAALLGLFIAAAAWEWGALIGLARPWPRLAYVLALMLTGTAGVAVVLRDPGFLPAYLSAVVLFWLWAFYELARGGGVHKSMFAWRPAKLASGFLILVPAWQAAVYLHAHDPRSPASLLFLFVLVWAADTGAYLFGHLFGRTRLAPAVSPGKTVEGVVGGVGTVMVLAYLAGTLVWEFTPRLTMLWVVLAAVTALFSVVGDLVESKFKRLAGVKDSGALLPGHGGVLDRIDALTAAAPVFALGWLFLFKSSA</sequence>
<evidence type="ECO:0000256" key="9">
    <source>
        <dbReference type="ARBA" id="ARBA00022516"/>
    </source>
</evidence>
<comment type="catalytic activity">
    <reaction evidence="1 18">
        <text>a 1,2-diacyl-sn-glycero-3-phosphate + CTP + H(+) = a CDP-1,2-diacyl-sn-glycerol + diphosphate</text>
        <dbReference type="Rhea" id="RHEA:16229"/>
        <dbReference type="ChEBI" id="CHEBI:15378"/>
        <dbReference type="ChEBI" id="CHEBI:33019"/>
        <dbReference type="ChEBI" id="CHEBI:37563"/>
        <dbReference type="ChEBI" id="CHEBI:58332"/>
        <dbReference type="ChEBI" id="CHEBI:58608"/>
        <dbReference type="EC" id="2.7.7.41"/>
    </reaction>
</comment>
<dbReference type="EC" id="2.7.7.41" evidence="6 18"/>
<evidence type="ECO:0000313" key="20">
    <source>
        <dbReference type="EMBL" id="OGI46487.1"/>
    </source>
</evidence>
<comment type="similarity">
    <text evidence="5 18">Belongs to the CDS family.</text>
</comment>
<evidence type="ECO:0000256" key="19">
    <source>
        <dbReference type="SAM" id="Phobius"/>
    </source>
</evidence>
<organism evidence="20 21">
    <name type="scientific">Candidatus Muproteobacteria bacterium RBG_16_65_34</name>
    <dbReference type="NCBI Taxonomy" id="1817760"/>
    <lineage>
        <taxon>Bacteria</taxon>
        <taxon>Pseudomonadati</taxon>
        <taxon>Pseudomonadota</taxon>
        <taxon>Candidatus Muproteobacteria</taxon>
    </lineage>
</organism>
<keyword evidence="15 19" id="KW-0472">Membrane</keyword>
<dbReference type="AlphaFoldDB" id="A0A1F6TMX2"/>
<keyword evidence="16" id="KW-0594">Phospholipid biosynthesis</keyword>
<name>A0A1F6TMX2_9PROT</name>
<evidence type="ECO:0000256" key="3">
    <source>
        <dbReference type="ARBA" id="ARBA00005119"/>
    </source>
</evidence>
<evidence type="ECO:0000256" key="1">
    <source>
        <dbReference type="ARBA" id="ARBA00001698"/>
    </source>
</evidence>
<feature type="transmembrane region" description="Helical" evidence="19">
    <location>
        <begin position="80"/>
        <end position="96"/>
    </location>
</feature>
<dbReference type="Pfam" id="PF01148">
    <property type="entry name" value="CTP_transf_1"/>
    <property type="match status" value="1"/>
</dbReference>
<evidence type="ECO:0000256" key="15">
    <source>
        <dbReference type="ARBA" id="ARBA00023136"/>
    </source>
</evidence>
<evidence type="ECO:0000256" key="14">
    <source>
        <dbReference type="ARBA" id="ARBA00023098"/>
    </source>
</evidence>
<dbReference type="PANTHER" id="PTHR46382:SF1">
    <property type="entry name" value="PHOSPHATIDATE CYTIDYLYLTRANSFERASE"/>
    <property type="match status" value="1"/>
</dbReference>
<evidence type="ECO:0000256" key="4">
    <source>
        <dbReference type="ARBA" id="ARBA00005189"/>
    </source>
</evidence>
<evidence type="ECO:0000256" key="6">
    <source>
        <dbReference type="ARBA" id="ARBA00012487"/>
    </source>
</evidence>
<evidence type="ECO:0000256" key="12">
    <source>
        <dbReference type="ARBA" id="ARBA00022695"/>
    </source>
</evidence>
<dbReference type="PROSITE" id="PS01315">
    <property type="entry name" value="CDS"/>
    <property type="match status" value="1"/>
</dbReference>
<dbReference type="Proteomes" id="UP000178885">
    <property type="component" value="Unassembled WGS sequence"/>
</dbReference>
<keyword evidence="14" id="KW-0443">Lipid metabolism</keyword>
<keyword evidence="17" id="KW-1208">Phospholipid metabolism</keyword>
<comment type="pathway">
    <text evidence="4">Lipid metabolism.</text>
</comment>
<dbReference type="EMBL" id="MFSU01000081">
    <property type="protein sequence ID" value="OGI46487.1"/>
    <property type="molecule type" value="Genomic_DNA"/>
</dbReference>
<evidence type="ECO:0000256" key="11">
    <source>
        <dbReference type="ARBA" id="ARBA00022692"/>
    </source>
</evidence>
<dbReference type="UniPathway" id="UPA00557">
    <property type="reaction ID" value="UER00614"/>
</dbReference>
<keyword evidence="8" id="KW-1003">Cell membrane</keyword>
<dbReference type="InterPro" id="IPR000374">
    <property type="entry name" value="PC_trans"/>
</dbReference>
<dbReference type="STRING" id="1817760.A2151_05770"/>
<dbReference type="GO" id="GO:0016024">
    <property type="term" value="P:CDP-diacylglycerol biosynthetic process"/>
    <property type="evidence" value="ECO:0007669"/>
    <property type="project" value="UniProtKB-UniPathway"/>
</dbReference>
<accession>A0A1F6TMX2</accession>
<gene>
    <name evidence="20" type="ORF">A2151_05770</name>
</gene>
<feature type="transmembrane region" description="Helical" evidence="19">
    <location>
        <begin position="116"/>
        <end position="135"/>
    </location>
</feature>
<evidence type="ECO:0000256" key="16">
    <source>
        <dbReference type="ARBA" id="ARBA00023209"/>
    </source>
</evidence>
<comment type="caution">
    <text evidence="20">The sequence shown here is derived from an EMBL/GenBank/DDBJ whole genome shotgun (WGS) entry which is preliminary data.</text>
</comment>
<evidence type="ECO:0000256" key="2">
    <source>
        <dbReference type="ARBA" id="ARBA00004651"/>
    </source>
</evidence>
<evidence type="ECO:0000256" key="5">
    <source>
        <dbReference type="ARBA" id="ARBA00010185"/>
    </source>
</evidence>
<evidence type="ECO:0000313" key="21">
    <source>
        <dbReference type="Proteomes" id="UP000178885"/>
    </source>
</evidence>
<feature type="transmembrane region" description="Helical" evidence="19">
    <location>
        <begin position="28"/>
        <end position="49"/>
    </location>
</feature>
<feature type="transmembrane region" description="Helical" evidence="19">
    <location>
        <begin position="56"/>
        <end position="74"/>
    </location>
</feature>
<evidence type="ECO:0000256" key="18">
    <source>
        <dbReference type="RuleBase" id="RU003938"/>
    </source>
</evidence>
<evidence type="ECO:0000256" key="10">
    <source>
        <dbReference type="ARBA" id="ARBA00022679"/>
    </source>
</evidence>
<keyword evidence="13 19" id="KW-1133">Transmembrane helix</keyword>
<dbReference type="GO" id="GO:0004605">
    <property type="term" value="F:phosphatidate cytidylyltransferase activity"/>
    <property type="evidence" value="ECO:0007669"/>
    <property type="project" value="UniProtKB-EC"/>
</dbReference>
<feature type="transmembrane region" description="Helical" evidence="19">
    <location>
        <begin position="141"/>
        <end position="161"/>
    </location>
</feature>
<keyword evidence="10 18" id="KW-0808">Transferase</keyword>
<keyword evidence="12 18" id="KW-0548">Nucleotidyltransferase</keyword>
<evidence type="ECO:0000256" key="13">
    <source>
        <dbReference type="ARBA" id="ARBA00022989"/>
    </source>
</evidence>
<dbReference type="PANTHER" id="PTHR46382">
    <property type="entry name" value="PHOSPHATIDATE CYTIDYLYLTRANSFERASE"/>
    <property type="match status" value="1"/>
</dbReference>
<feature type="transmembrane region" description="Helical" evidence="19">
    <location>
        <begin position="208"/>
        <end position="229"/>
    </location>
</feature>